<dbReference type="FunFam" id="2.30.36.70:FF:000002">
    <property type="entry name" value="actin-related protein 3 isoform X1"/>
    <property type="match status" value="1"/>
</dbReference>
<dbReference type="InterPro" id="IPR043129">
    <property type="entry name" value="ATPase_NBD"/>
</dbReference>
<evidence type="ECO:0000256" key="6">
    <source>
        <dbReference type="ARBA" id="ARBA00022692"/>
    </source>
</evidence>
<dbReference type="GO" id="GO:0005856">
    <property type="term" value="C:cytoskeleton"/>
    <property type="evidence" value="ECO:0007669"/>
    <property type="project" value="UniProtKB-SubCell"/>
</dbReference>
<dbReference type="AlphaFoldDB" id="A0A8S4BHV3"/>
<evidence type="ECO:0000256" key="14">
    <source>
        <dbReference type="SAM" id="Phobius"/>
    </source>
</evidence>
<evidence type="ECO:0000256" key="4">
    <source>
        <dbReference type="ARBA" id="ARBA00006681"/>
    </source>
</evidence>
<dbReference type="OrthoDB" id="421448at2759"/>
<keyword evidence="9 14" id="KW-1133">Transmembrane helix</keyword>
<dbReference type="PROSITE" id="PS01132">
    <property type="entry name" value="ACTINS_ACT_LIKE"/>
    <property type="match status" value="1"/>
</dbReference>
<reference evidence="15" key="1">
    <citation type="submission" date="2021-05" db="EMBL/GenBank/DDBJ databases">
        <authorList>
            <person name="Tigano A."/>
        </authorList>
    </citation>
    <scope>NUCLEOTIDE SEQUENCE</scope>
</reference>
<gene>
    <name evidence="15" type="ORF">MMEN_LOCUS13563</name>
</gene>
<evidence type="ECO:0000256" key="8">
    <source>
        <dbReference type="ARBA" id="ARBA00022840"/>
    </source>
</evidence>
<comment type="subcellular location">
    <subcellularLocation>
        <location evidence="3">Cell projection</location>
    </subcellularLocation>
    <subcellularLocation>
        <location evidence="2">Cytoplasm</location>
        <location evidence="2">Cytoskeleton</location>
    </subcellularLocation>
    <subcellularLocation>
        <location evidence="1">Membrane</location>
        <topology evidence="1">Multi-pass membrane protein</topology>
    </subcellularLocation>
</comment>
<keyword evidence="11" id="KW-0009">Actin-binding</keyword>
<dbReference type="Pfam" id="PF13903">
    <property type="entry name" value="Claudin_2"/>
    <property type="match status" value="1"/>
</dbReference>
<dbReference type="GO" id="GO:0005524">
    <property type="term" value="F:ATP binding"/>
    <property type="evidence" value="ECO:0007669"/>
    <property type="project" value="UniProtKB-KW"/>
</dbReference>
<organism evidence="15 16">
    <name type="scientific">Menidia menidia</name>
    <name type="common">Atlantic silverside</name>
    <dbReference type="NCBI Taxonomy" id="238744"/>
    <lineage>
        <taxon>Eukaryota</taxon>
        <taxon>Metazoa</taxon>
        <taxon>Chordata</taxon>
        <taxon>Craniata</taxon>
        <taxon>Vertebrata</taxon>
        <taxon>Euteleostomi</taxon>
        <taxon>Actinopterygii</taxon>
        <taxon>Neopterygii</taxon>
        <taxon>Teleostei</taxon>
        <taxon>Neoteleostei</taxon>
        <taxon>Acanthomorphata</taxon>
        <taxon>Ovalentaria</taxon>
        <taxon>Atherinomorphae</taxon>
        <taxon>Atheriniformes</taxon>
        <taxon>Atherinopsidae</taxon>
        <taxon>Menidiinae</taxon>
        <taxon>Menidia</taxon>
    </lineage>
</organism>
<dbReference type="GO" id="GO:0042995">
    <property type="term" value="C:cell projection"/>
    <property type="evidence" value="ECO:0007669"/>
    <property type="project" value="UniProtKB-SubCell"/>
</dbReference>
<keyword evidence="16" id="KW-1185">Reference proteome</keyword>
<dbReference type="CDD" id="cd10221">
    <property type="entry name" value="ASKHA_NBD_Arp3-like"/>
    <property type="match status" value="1"/>
</dbReference>
<dbReference type="SMART" id="SM00268">
    <property type="entry name" value="ACTIN"/>
    <property type="match status" value="1"/>
</dbReference>
<sequence>MAGRLPACVVDCGTGYTKLGYAGNTEPQFIIPSCIAIKESAKVGDQAQRRMMKGVDDLDFYIGDEAIDKPAYSTKWPIRHGIVEDWDLMERFMEQIIFKYLRAEPEDHYFLLTEPPLNTPENREYTAEIMFESFNVPGLYIAVQAVLALAASWTSRQVGERTLTGTVIDSGDGVTHVIPVAEGYVIGSCIKHIPIAGRDITYFIQQLLREREVGIPPEQSLETAKAVKERFSYVCPDLVKEFSKYDTDGSKWIKQYTGVNAISKKEFTIDVGYERFLGPEIFFHPEFANPDFTQPISEVVDEVIQNCPIDVRRPLYKNIVLSGGSTMFRDFGRRLQRDLKRTVDARLKMSEELSGGKLKPKPIDVQVITHHMQRYAVWFGGSMLASTPEFYQVCHTKKDYEEIGPSICRHNPVFGVMEAGKRKDRKDHQSLCREYPERQWTKTEPPHPKLTNWMEGESEIAGYFDMSPANRLKALLFLALFFGAAGFLFMLLSCGTEYWLLAAESCDAGGGREEIKSNVKIFHEGLFWRCSYLGDSKDHSIWDIWISSQPVSKVCRAAFLFPFPVHEPVSVEPYSSDPEPLDRPSSIVFRTFWSIFLATGVMAVTLGGFLVICAAPLTNHTLYKTGGALQICGGLCLLVVMAMYLIWVQVLDTLEQFVLHRKVSGCPSFHLSIQHGPSFLLAPVAVFFCLLAGLLFVLVGRSVQGTELDGAGKNPGPSTAEL</sequence>
<evidence type="ECO:0000256" key="12">
    <source>
        <dbReference type="ARBA" id="ARBA00023212"/>
    </source>
</evidence>
<evidence type="ECO:0000313" key="16">
    <source>
        <dbReference type="Proteomes" id="UP000677803"/>
    </source>
</evidence>
<dbReference type="InterPro" id="IPR004000">
    <property type="entry name" value="Actin"/>
</dbReference>
<keyword evidence="8" id="KW-0067">ATP-binding</keyword>
<evidence type="ECO:0000256" key="9">
    <source>
        <dbReference type="ARBA" id="ARBA00022989"/>
    </source>
</evidence>
<comment type="caution">
    <text evidence="15">The sequence shown here is derived from an EMBL/GenBank/DDBJ whole genome shotgun (WGS) entry which is preliminary data.</text>
</comment>
<keyword evidence="6 14" id="KW-0812">Transmembrane</keyword>
<evidence type="ECO:0000313" key="15">
    <source>
        <dbReference type="EMBL" id="CAG5934008.1"/>
    </source>
</evidence>
<dbReference type="GO" id="GO:0016020">
    <property type="term" value="C:membrane"/>
    <property type="evidence" value="ECO:0007669"/>
    <property type="project" value="UniProtKB-SubCell"/>
</dbReference>
<dbReference type="InterPro" id="IPR004031">
    <property type="entry name" value="PMP22/EMP/MP20/Claudin"/>
</dbReference>
<evidence type="ECO:0000256" key="3">
    <source>
        <dbReference type="ARBA" id="ARBA00004316"/>
    </source>
</evidence>
<keyword evidence="10 14" id="KW-0472">Membrane</keyword>
<dbReference type="Pfam" id="PF00022">
    <property type="entry name" value="Actin"/>
    <property type="match status" value="2"/>
</dbReference>
<evidence type="ECO:0000256" key="1">
    <source>
        <dbReference type="ARBA" id="ARBA00004141"/>
    </source>
</evidence>
<feature type="transmembrane region" description="Helical" evidence="14">
    <location>
        <begin position="592"/>
        <end position="615"/>
    </location>
</feature>
<dbReference type="Gene3D" id="3.90.640.10">
    <property type="entry name" value="Actin, Chain A, domain 4"/>
    <property type="match status" value="1"/>
</dbReference>
<evidence type="ECO:0000256" key="7">
    <source>
        <dbReference type="ARBA" id="ARBA00022741"/>
    </source>
</evidence>
<evidence type="ECO:0000256" key="11">
    <source>
        <dbReference type="ARBA" id="ARBA00023203"/>
    </source>
</evidence>
<keyword evidence="13" id="KW-0966">Cell projection</keyword>
<dbReference type="GO" id="GO:0003779">
    <property type="term" value="F:actin binding"/>
    <property type="evidence" value="ECO:0007669"/>
    <property type="project" value="UniProtKB-KW"/>
</dbReference>
<evidence type="ECO:0000256" key="13">
    <source>
        <dbReference type="ARBA" id="ARBA00023273"/>
    </source>
</evidence>
<feature type="transmembrane region" description="Helical" evidence="14">
    <location>
        <begin position="474"/>
        <end position="492"/>
    </location>
</feature>
<dbReference type="FunFam" id="3.90.640.10:FF:000006">
    <property type="entry name" value="Actin-related protein 3 (ARP3)"/>
    <property type="match status" value="1"/>
</dbReference>
<evidence type="ECO:0000256" key="5">
    <source>
        <dbReference type="ARBA" id="ARBA00022490"/>
    </source>
</evidence>
<name>A0A8S4BHV3_9TELE</name>
<dbReference type="Gene3D" id="1.20.140.150">
    <property type="match status" value="1"/>
</dbReference>
<dbReference type="Proteomes" id="UP000677803">
    <property type="component" value="Unassembled WGS sequence"/>
</dbReference>
<keyword evidence="7" id="KW-0547">Nucleotide-binding</keyword>
<evidence type="ECO:0000256" key="2">
    <source>
        <dbReference type="ARBA" id="ARBA00004245"/>
    </source>
</evidence>
<dbReference type="Gene3D" id="2.30.36.70">
    <property type="entry name" value="Actin, Chain A, domain 2"/>
    <property type="match status" value="1"/>
</dbReference>
<accession>A0A8S4BHV3</accession>
<dbReference type="PANTHER" id="PTHR11937">
    <property type="entry name" value="ACTIN"/>
    <property type="match status" value="1"/>
</dbReference>
<keyword evidence="12" id="KW-0206">Cytoskeleton</keyword>
<proteinExistence type="inferred from homology"/>
<keyword evidence="5" id="KW-0963">Cytoplasm</keyword>
<dbReference type="SUPFAM" id="SSF53067">
    <property type="entry name" value="Actin-like ATPase domain"/>
    <property type="match status" value="2"/>
</dbReference>
<feature type="transmembrane region" description="Helical" evidence="14">
    <location>
        <begin position="679"/>
        <end position="699"/>
    </location>
</feature>
<feature type="transmembrane region" description="Helical" evidence="14">
    <location>
        <begin position="627"/>
        <end position="647"/>
    </location>
</feature>
<comment type="similarity">
    <text evidence="4">Belongs to the actin family. ARP3 subfamily.</text>
</comment>
<evidence type="ECO:0000256" key="10">
    <source>
        <dbReference type="ARBA" id="ARBA00023136"/>
    </source>
</evidence>
<protein>
    <submittedName>
        <fullName evidence="15">(Atlantic silverside) hypothetical protein</fullName>
    </submittedName>
</protein>
<dbReference type="FunFam" id="3.30.420.40:FF:000803">
    <property type="entry name" value="Actin-related protein 3"/>
    <property type="match status" value="1"/>
</dbReference>
<dbReference type="FunFam" id="3.30.420.40:FF:000029">
    <property type="entry name" value="Actin-related protein 3"/>
    <property type="match status" value="1"/>
</dbReference>
<dbReference type="FunFam" id="3.30.420.40:FF:000315">
    <property type="entry name" value="Actin-related protein 3"/>
    <property type="match status" value="1"/>
</dbReference>
<dbReference type="InterPro" id="IPR020902">
    <property type="entry name" value="Actin/actin-like_CS"/>
</dbReference>
<dbReference type="EMBL" id="CAJRST010015557">
    <property type="protein sequence ID" value="CAG5934008.1"/>
    <property type="molecule type" value="Genomic_DNA"/>
</dbReference>
<dbReference type="Gene3D" id="3.30.420.40">
    <property type="match status" value="2"/>
</dbReference>